<comment type="caution">
    <text evidence="11">The sequence shown here is derived from an EMBL/GenBank/DDBJ whole genome shotgun (WGS) entry which is preliminary data.</text>
</comment>
<evidence type="ECO:0000256" key="9">
    <source>
        <dbReference type="ARBA" id="ARBA00022842"/>
    </source>
</evidence>
<evidence type="ECO:0000256" key="2">
    <source>
        <dbReference type="ARBA" id="ARBA00007599"/>
    </source>
</evidence>
<evidence type="ECO:0000313" key="12">
    <source>
        <dbReference type="Proteomes" id="UP000789901"/>
    </source>
</evidence>
<dbReference type="Proteomes" id="UP000789901">
    <property type="component" value="Unassembled WGS sequence"/>
</dbReference>
<dbReference type="InterPro" id="IPR027417">
    <property type="entry name" value="P-loop_NTPase"/>
</dbReference>
<evidence type="ECO:0000313" key="11">
    <source>
        <dbReference type="EMBL" id="CAG8645582.1"/>
    </source>
</evidence>
<evidence type="ECO:0000256" key="3">
    <source>
        <dbReference type="ARBA" id="ARBA00019010"/>
    </source>
</evidence>
<evidence type="ECO:0000256" key="5">
    <source>
        <dbReference type="ARBA" id="ARBA00022694"/>
    </source>
</evidence>
<dbReference type="PANTHER" id="PTHR33540">
    <property type="entry name" value="TRNA THREONYLCARBAMOYLADENOSINE BIOSYNTHESIS PROTEIN TSAE"/>
    <property type="match status" value="1"/>
</dbReference>
<dbReference type="Pfam" id="PF02367">
    <property type="entry name" value="TsaE"/>
    <property type="match status" value="1"/>
</dbReference>
<name>A0ABN7UQD7_GIGMA</name>
<dbReference type="InterPro" id="IPR003442">
    <property type="entry name" value="T6A_TsaE"/>
</dbReference>
<proteinExistence type="inferred from homology"/>
<dbReference type="NCBIfam" id="TIGR00150">
    <property type="entry name" value="T6A_YjeE"/>
    <property type="match status" value="1"/>
</dbReference>
<keyword evidence="5" id="KW-0819">tRNA processing</keyword>
<organism evidence="11 12">
    <name type="scientific">Gigaspora margarita</name>
    <dbReference type="NCBI Taxonomy" id="4874"/>
    <lineage>
        <taxon>Eukaryota</taxon>
        <taxon>Fungi</taxon>
        <taxon>Fungi incertae sedis</taxon>
        <taxon>Mucoromycota</taxon>
        <taxon>Glomeromycotina</taxon>
        <taxon>Glomeromycetes</taxon>
        <taxon>Diversisporales</taxon>
        <taxon>Gigasporaceae</taxon>
        <taxon>Gigaspora</taxon>
    </lineage>
</organism>
<dbReference type="SUPFAM" id="SSF52540">
    <property type="entry name" value="P-loop containing nucleoside triphosphate hydrolases"/>
    <property type="match status" value="1"/>
</dbReference>
<comment type="subcellular location">
    <subcellularLocation>
        <location evidence="1">Cytoplasm</location>
    </subcellularLocation>
</comment>
<dbReference type="EMBL" id="CAJVQB010004786">
    <property type="protein sequence ID" value="CAG8645582.1"/>
    <property type="molecule type" value="Genomic_DNA"/>
</dbReference>
<evidence type="ECO:0000256" key="6">
    <source>
        <dbReference type="ARBA" id="ARBA00022723"/>
    </source>
</evidence>
<evidence type="ECO:0000256" key="8">
    <source>
        <dbReference type="ARBA" id="ARBA00022840"/>
    </source>
</evidence>
<keyword evidence="4" id="KW-0963">Cytoplasm</keyword>
<evidence type="ECO:0000256" key="7">
    <source>
        <dbReference type="ARBA" id="ARBA00022741"/>
    </source>
</evidence>
<comment type="similarity">
    <text evidence="2">Belongs to the TsaE family.</text>
</comment>
<evidence type="ECO:0000256" key="1">
    <source>
        <dbReference type="ARBA" id="ARBA00004496"/>
    </source>
</evidence>
<gene>
    <name evidence="11" type="ORF">GMARGA_LOCUS9078</name>
</gene>
<evidence type="ECO:0000256" key="4">
    <source>
        <dbReference type="ARBA" id="ARBA00022490"/>
    </source>
</evidence>
<keyword evidence="12" id="KW-1185">Reference proteome</keyword>
<keyword evidence="7" id="KW-0547">Nucleotide-binding</keyword>
<protein>
    <recommendedName>
        <fullName evidence="3">tRNA threonylcarbamoyladenosine biosynthesis protein TsaE</fullName>
    </recommendedName>
    <alternativeName>
        <fullName evidence="10">t(6)A37 threonylcarbamoyladenosine biosynthesis protein TsaE</fullName>
    </alternativeName>
</protein>
<keyword evidence="8" id="KW-0067">ATP-binding</keyword>
<sequence length="105" mass="12201">MIFAGQIKNLKELEKLSKNLIPLLQPNIYLILQGELGVGKTTLTQLIAKNLGIREKITSPTFTICQRYQIKNNYYLNHFDFFRLNNSDNLDIFQELTVDNLNIIE</sequence>
<dbReference type="PANTHER" id="PTHR33540:SF2">
    <property type="entry name" value="TRNA THREONYLCARBAMOYLADENOSINE BIOSYNTHESIS PROTEIN TSAE"/>
    <property type="match status" value="1"/>
</dbReference>
<dbReference type="Gene3D" id="3.40.50.300">
    <property type="entry name" value="P-loop containing nucleotide triphosphate hydrolases"/>
    <property type="match status" value="1"/>
</dbReference>
<reference evidence="11 12" key="1">
    <citation type="submission" date="2021-06" db="EMBL/GenBank/DDBJ databases">
        <authorList>
            <person name="Kallberg Y."/>
            <person name="Tangrot J."/>
            <person name="Rosling A."/>
        </authorList>
    </citation>
    <scope>NUCLEOTIDE SEQUENCE [LARGE SCALE GENOMIC DNA]</scope>
    <source>
        <strain evidence="11 12">120-4 pot B 10/14</strain>
    </source>
</reference>
<keyword evidence="6" id="KW-0479">Metal-binding</keyword>
<keyword evidence="9" id="KW-0460">Magnesium</keyword>
<accession>A0ABN7UQD7</accession>
<evidence type="ECO:0000256" key="10">
    <source>
        <dbReference type="ARBA" id="ARBA00032441"/>
    </source>
</evidence>